<organism evidence="2 3">
    <name type="scientific">Ornithinibacillus xuwenensis</name>
    <dbReference type="NCBI Taxonomy" id="3144668"/>
    <lineage>
        <taxon>Bacteria</taxon>
        <taxon>Bacillati</taxon>
        <taxon>Bacillota</taxon>
        <taxon>Bacilli</taxon>
        <taxon>Bacillales</taxon>
        <taxon>Bacillaceae</taxon>
        <taxon>Ornithinibacillus</taxon>
    </lineage>
</organism>
<evidence type="ECO:0000259" key="1">
    <source>
        <dbReference type="SMART" id="SM00849"/>
    </source>
</evidence>
<dbReference type="Proteomes" id="UP001444625">
    <property type="component" value="Unassembled WGS sequence"/>
</dbReference>
<dbReference type="EMBL" id="JBDIML010000001">
    <property type="protein sequence ID" value="MEN2766058.1"/>
    <property type="molecule type" value="Genomic_DNA"/>
</dbReference>
<dbReference type="SUPFAM" id="SSF56281">
    <property type="entry name" value="Metallo-hydrolase/oxidoreductase"/>
    <property type="match status" value="1"/>
</dbReference>
<dbReference type="InterPro" id="IPR001279">
    <property type="entry name" value="Metallo-B-lactamas"/>
</dbReference>
<reference evidence="2 3" key="1">
    <citation type="submission" date="2024-05" db="EMBL/GenBank/DDBJ databases">
        <authorList>
            <person name="Haq I."/>
            <person name="Ullah Z."/>
            <person name="Ahmad R."/>
            <person name="Li M."/>
            <person name="Tong Y."/>
        </authorList>
    </citation>
    <scope>NUCLEOTIDE SEQUENCE [LARGE SCALE GENOMIC DNA]</scope>
    <source>
        <strain evidence="2 3">16A2E</strain>
    </source>
</reference>
<dbReference type="SMART" id="SM00849">
    <property type="entry name" value="Lactamase_B"/>
    <property type="match status" value="1"/>
</dbReference>
<dbReference type="RefSeq" id="WP_345823518.1">
    <property type="nucleotide sequence ID" value="NZ_JBDIML010000001.1"/>
</dbReference>
<name>A0ABU9XCS4_9BACI</name>
<protein>
    <submittedName>
        <fullName evidence="2">MBL fold metallo-hydrolase</fullName>
    </submittedName>
</protein>
<accession>A0ABU9XCS4</accession>
<feature type="domain" description="Metallo-beta-lactamase" evidence="1">
    <location>
        <begin position="21"/>
        <end position="233"/>
    </location>
</feature>
<dbReference type="Gene3D" id="3.60.15.10">
    <property type="entry name" value="Ribonuclease Z/Hydroxyacylglutathione hydrolase-like"/>
    <property type="match status" value="1"/>
</dbReference>
<gene>
    <name evidence="2" type="ORF">ABC228_02575</name>
</gene>
<evidence type="ECO:0000313" key="2">
    <source>
        <dbReference type="EMBL" id="MEN2766058.1"/>
    </source>
</evidence>
<comment type="caution">
    <text evidence="2">The sequence shown here is derived from an EMBL/GenBank/DDBJ whole genome shotgun (WGS) entry which is preliminary data.</text>
</comment>
<evidence type="ECO:0000313" key="3">
    <source>
        <dbReference type="Proteomes" id="UP001444625"/>
    </source>
</evidence>
<dbReference type="Pfam" id="PF00753">
    <property type="entry name" value="Lactamase_B"/>
    <property type="match status" value="1"/>
</dbReference>
<sequence>MKIEEKLIHQITVPTPFAVGDVHVYVVKGDTLSLIDAGVKTDEAWQALVLQLKNIGYSPQDIEQIILTHHHPDHTGLVDRFDRAERVIAHENVNRWLTRDNEYFTYYEQYFHDFFNLHGVPERFRAFLEKIRTPLKWAGEGELTQTIEEGDSLPGHPEFQVIETKGHAQSHLSFLRKDGTFIGGDHLLHHISPNPIIEPPQLNETERPKPLLQYRANLLKCANLGIKVVLPGHGKIFSDVDEIISLRIEKQESRANKVLGLLKEYAQTSYQLCEKLFPRQYNTQIDLTMSETIGQLDYLEDKGYVTKTIEDGVLYYHAR</sequence>
<dbReference type="InterPro" id="IPR050662">
    <property type="entry name" value="Sec-metab_biosynth-thioest"/>
</dbReference>
<dbReference type="PANTHER" id="PTHR23131:SF4">
    <property type="entry name" value="METALLO-BETA-LACTAMASE SUPERFAMILY POTEIN"/>
    <property type="match status" value="1"/>
</dbReference>
<proteinExistence type="predicted"/>
<dbReference type="InterPro" id="IPR036866">
    <property type="entry name" value="RibonucZ/Hydroxyglut_hydro"/>
</dbReference>
<keyword evidence="3" id="KW-1185">Reference proteome</keyword>
<dbReference type="PANTHER" id="PTHR23131">
    <property type="entry name" value="ENDORIBONUCLEASE LACTB2"/>
    <property type="match status" value="1"/>
</dbReference>